<dbReference type="AlphaFoldDB" id="A0A5S3WJZ6"/>
<dbReference type="EMBL" id="PNCI01000030">
    <property type="protein sequence ID" value="TMP27712.1"/>
    <property type="molecule type" value="Genomic_DNA"/>
</dbReference>
<dbReference type="OrthoDB" id="9947829at2"/>
<dbReference type="PROSITE" id="PS51257">
    <property type="entry name" value="PROKAR_LIPOPROTEIN"/>
    <property type="match status" value="1"/>
</dbReference>
<accession>A0A5S3WJZ6</accession>
<dbReference type="RefSeq" id="WP_138551607.1">
    <property type="nucleotide sequence ID" value="NZ_PNCH01000028.1"/>
</dbReference>
<dbReference type="Proteomes" id="UP000310249">
    <property type="component" value="Unassembled WGS sequence"/>
</dbReference>
<protein>
    <recommendedName>
        <fullName evidence="3">Lipoprotein</fullName>
    </recommendedName>
</protein>
<comment type="caution">
    <text evidence="1">The sequence shown here is derived from an EMBL/GenBank/DDBJ whole genome shotgun (WGS) entry which is preliminary data.</text>
</comment>
<proteinExistence type="predicted"/>
<organism evidence="1 2">
    <name type="scientific">Pseudoalteromonas rubra</name>
    <dbReference type="NCBI Taxonomy" id="43658"/>
    <lineage>
        <taxon>Bacteria</taxon>
        <taxon>Pseudomonadati</taxon>
        <taxon>Pseudomonadota</taxon>
        <taxon>Gammaproteobacteria</taxon>
        <taxon>Alteromonadales</taxon>
        <taxon>Pseudoalteromonadaceae</taxon>
        <taxon>Pseudoalteromonas</taxon>
    </lineage>
</organism>
<reference evidence="1 2" key="1">
    <citation type="submission" date="2018-01" db="EMBL/GenBank/DDBJ databases">
        <authorList>
            <person name="Paulsen S."/>
            <person name="Gram L.K."/>
        </authorList>
    </citation>
    <scope>NUCLEOTIDE SEQUENCE [LARGE SCALE GENOMIC DNA]</scope>
    <source>
        <strain evidence="1 2">S2676</strain>
    </source>
</reference>
<evidence type="ECO:0000313" key="2">
    <source>
        <dbReference type="Proteomes" id="UP000310249"/>
    </source>
</evidence>
<name>A0A5S3WJZ6_9GAMM</name>
<evidence type="ECO:0000313" key="1">
    <source>
        <dbReference type="EMBL" id="TMP27712.1"/>
    </source>
</evidence>
<sequence length="108" mass="11602">MKNVFISGFALLLLLACTDSPSVDDLIDNTELMSVIQKAAQRDVSNVGMIPIALDVGSLAIKKLISNSDADKIRELTNCPNLSGVELTFARDRVTHVKIIASNCVDEG</sequence>
<reference evidence="2" key="2">
    <citation type="submission" date="2019-06" db="EMBL/GenBank/DDBJ databases">
        <title>Co-occurence of chitin degradation, pigmentation and bioactivity in marine Pseudoalteromonas.</title>
        <authorList>
            <person name="Sonnenschein E.C."/>
            <person name="Bech P.K."/>
        </authorList>
    </citation>
    <scope>NUCLEOTIDE SEQUENCE [LARGE SCALE GENOMIC DNA]</scope>
    <source>
        <strain evidence="2">S2676</strain>
    </source>
</reference>
<gene>
    <name evidence="1" type="ORF">CWB99_13545</name>
</gene>
<evidence type="ECO:0008006" key="3">
    <source>
        <dbReference type="Google" id="ProtNLM"/>
    </source>
</evidence>